<evidence type="ECO:0000256" key="8">
    <source>
        <dbReference type="PROSITE-ProRule" id="PRU01005"/>
    </source>
</evidence>
<dbReference type="EMBL" id="CP045890">
    <property type="protein sequence ID" value="QQP56456.1"/>
    <property type="molecule type" value="Genomic_DNA"/>
</dbReference>
<dbReference type="SMART" id="SM00254">
    <property type="entry name" value="ShKT"/>
    <property type="match status" value="2"/>
</dbReference>
<evidence type="ECO:0000256" key="7">
    <source>
        <dbReference type="ARBA" id="ARBA00023145"/>
    </source>
</evidence>
<dbReference type="AlphaFoldDB" id="A0A7T8KII2"/>
<comment type="cofactor">
    <cofactor evidence="9 10">
        <name>Zn(2+)</name>
        <dbReference type="ChEBI" id="CHEBI:29105"/>
    </cofactor>
    <text evidence="9 10">Binds 1 zinc ion per subunit.</text>
</comment>
<feature type="binding site" evidence="9">
    <location>
        <position position="125"/>
    </location>
    <ligand>
        <name>Zn(2+)</name>
        <dbReference type="ChEBI" id="CHEBI:29105"/>
        <note>catalytic</note>
    </ligand>
</feature>
<evidence type="ECO:0000256" key="10">
    <source>
        <dbReference type="RuleBase" id="RU361183"/>
    </source>
</evidence>
<evidence type="ECO:0000256" key="3">
    <source>
        <dbReference type="ARBA" id="ARBA00022723"/>
    </source>
</evidence>
<dbReference type="GO" id="GO:0004222">
    <property type="term" value="F:metalloendopeptidase activity"/>
    <property type="evidence" value="ECO:0007669"/>
    <property type="project" value="UniProtKB-UniRule"/>
</dbReference>
<sequence length="331" mass="36666">MIEAFSIFQVSFSFIFIVGKNEVCRILIDKYDKLAMLSRSFLVGSTTRWPDATVPYLISSDFSSEDVSKIKQGMATIEGSSCVKFVERTNEDKYVNIVTGGGGCYANLGYNKWRSNSMDQGSITHELFHILGSGHEQNRPDRDEYVTVNWANVPTQSANNWIRTCNINGGDTDFSDCYSGYRTTTFGLPYEYGSVMHYGLNAGSSNGGPVMTTKKTVPEGIRIGKVDRPTVLDFKKLNKAYPCDKKVTTPEPTEAPCEDFYSNCADNVSYCATNQQLQSGCKRTCGICDGIVPTTPTPPCKDKYNNCGDFKSNCNSWEIMKTGCKVTCDLC</sequence>
<dbReference type="SMART" id="SM00235">
    <property type="entry name" value="ZnMc"/>
    <property type="match status" value="1"/>
</dbReference>
<keyword evidence="14" id="KW-1185">Reference proteome</keyword>
<dbReference type="PANTHER" id="PTHR10127">
    <property type="entry name" value="DISCOIDIN, CUB, EGF, LAMININ , AND ZINC METALLOPROTEASE DOMAIN CONTAINING"/>
    <property type="match status" value="1"/>
</dbReference>
<feature type="active site" evidence="9">
    <location>
        <position position="126"/>
    </location>
</feature>
<keyword evidence="7" id="KW-0865">Zymogen</keyword>
<name>A0A7T8KII2_CALRO</name>
<feature type="domain" description="Peptidase M12A" evidence="12">
    <location>
        <begin position="40"/>
        <end position="244"/>
    </location>
</feature>
<evidence type="ECO:0000313" key="13">
    <source>
        <dbReference type="EMBL" id="QQP56456.1"/>
    </source>
</evidence>
<dbReference type="GO" id="GO:0008270">
    <property type="term" value="F:zinc ion binding"/>
    <property type="evidence" value="ECO:0007669"/>
    <property type="project" value="UniProtKB-UniRule"/>
</dbReference>
<organism evidence="13 14">
    <name type="scientific">Caligus rogercresseyi</name>
    <name type="common">Sea louse</name>
    <dbReference type="NCBI Taxonomy" id="217165"/>
    <lineage>
        <taxon>Eukaryota</taxon>
        <taxon>Metazoa</taxon>
        <taxon>Ecdysozoa</taxon>
        <taxon>Arthropoda</taxon>
        <taxon>Crustacea</taxon>
        <taxon>Multicrustacea</taxon>
        <taxon>Hexanauplia</taxon>
        <taxon>Copepoda</taxon>
        <taxon>Siphonostomatoida</taxon>
        <taxon>Caligidae</taxon>
        <taxon>Caligus</taxon>
    </lineage>
</organism>
<feature type="domain" description="ShKT" evidence="11">
    <location>
        <begin position="257"/>
        <end position="288"/>
    </location>
</feature>
<dbReference type="OrthoDB" id="291007at2759"/>
<dbReference type="InterPro" id="IPR024079">
    <property type="entry name" value="MetalloPept_cat_dom_sf"/>
</dbReference>
<dbReference type="PROSITE" id="PS51670">
    <property type="entry name" value="SHKT"/>
    <property type="match status" value="2"/>
</dbReference>
<comment type="caution">
    <text evidence="8">Lacks conserved residue(s) required for the propagation of feature annotation.</text>
</comment>
<dbReference type="InterPro" id="IPR003582">
    <property type="entry name" value="ShKT_dom"/>
</dbReference>
<keyword evidence="4 9" id="KW-0378">Hydrolase</keyword>
<feature type="domain" description="ShKT" evidence="11">
    <location>
        <begin position="300"/>
        <end position="331"/>
    </location>
</feature>
<dbReference type="SUPFAM" id="SSF55486">
    <property type="entry name" value="Metalloproteases ('zincins'), catalytic domain"/>
    <property type="match status" value="1"/>
</dbReference>
<feature type="binding site" evidence="9">
    <location>
        <position position="135"/>
    </location>
    <ligand>
        <name>Zn(2+)</name>
        <dbReference type="ChEBI" id="CHEBI:29105"/>
        <note>catalytic</note>
    </ligand>
</feature>
<evidence type="ECO:0000256" key="6">
    <source>
        <dbReference type="ARBA" id="ARBA00023049"/>
    </source>
</evidence>
<evidence type="ECO:0000259" key="11">
    <source>
        <dbReference type="PROSITE" id="PS51670"/>
    </source>
</evidence>
<dbReference type="Pfam" id="PF01400">
    <property type="entry name" value="Astacin"/>
    <property type="match status" value="1"/>
</dbReference>
<evidence type="ECO:0000259" key="12">
    <source>
        <dbReference type="PROSITE" id="PS51864"/>
    </source>
</evidence>
<keyword evidence="3 9" id="KW-0479">Metal-binding</keyword>
<proteinExistence type="predicted"/>
<dbReference type="PRINTS" id="PR00480">
    <property type="entry name" value="ASTACIN"/>
</dbReference>
<gene>
    <name evidence="13" type="ORF">FKW44_001129</name>
</gene>
<dbReference type="GO" id="GO:0006508">
    <property type="term" value="P:proteolysis"/>
    <property type="evidence" value="ECO:0007669"/>
    <property type="project" value="UniProtKB-KW"/>
</dbReference>
<dbReference type="Pfam" id="PF01549">
    <property type="entry name" value="ShK"/>
    <property type="match status" value="2"/>
</dbReference>
<evidence type="ECO:0000313" key="14">
    <source>
        <dbReference type="Proteomes" id="UP000595437"/>
    </source>
</evidence>
<accession>A0A7T8KII2</accession>
<evidence type="ECO:0000256" key="2">
    <source>
        <dbReference type="ARBA" id="ARBA00022670"/>
    </source>
</evidence>
<protein>
    <recommendedName>
        <fullName evidence="10">Metalloendopeptidase</fullName>
        <ecNumber evidence="10">3.4.24.-</ecNumber>
    </recommendedName>
</protein>
<evidence type="ECO:0000256" key="4">
    <source>
        <dbReference type="ARBA" id="ARBA00022801"/>
    </source>
</evidence>
<dbReference type="PROSITE" id="PS51864">
    <property type="entry name" value="ASTACIN"/>
    <property type="match status" value="1"/>
</dbReference>
<dbReference type="PANTHER" id="PTHR10127:SF780">
    <property type="entry name" value="METALLOENDOPEPTIDASE"/>
    <property type="match status" value="1"/>
</dbReference>
<evidence type="ECO:0000256" key="5">
    <source>
        <dbReference type="ARBA" id="ARBA00022833"/>
    </source>
</evidence>
<keyword evidence="6 9" id="KW-0482">Metalloprotease</keyword>
<evidence type="ECO:0000256" key="9">
    <source>
        <dbReference type="PROSITE-ProRule" id="PRU01211"/>
    </source>
</evidence>
<comment type="function">
    <text evidence="1">Metalloprotease.</text>
</comment>
<dbReference type="EC" id="3.4.24.-" evidence="10"/>
<dbReference type="CDD" id="cd04280">
    <property type="entry name" value="ZnMc_astacin_like"/>
    <property type="match status" value="1"/>
</dbReference>
<dbReference type="InterPro" id="IPR006026">
    <property type="entry name" value="Peptidase_Metallo"/>
</dbReference>
<dbReference type="InterPro" id="IPR034035">
    <property type="entry name" value="Astacin-like_dom"/>
</dbReference>
<dbReference type="InterPro" id="IPR001506">
    <property type="entry name" value="Peptidase_M12A"/>
</dbReference>
<dbReference type="Gene3D" id="3.40.390.10">
    <property type="entry name" value="Collagenase (Catalytic Domain)"/>
    <property type="match status" value="1"/>
</dbReference>
<dbReference type="Proteomes" id="UP000595437">
    <property type="component" value="Chromosome 1"/>
</dbReference>
<reference evidence="14" key="1">
    <citation type="submission" date="2021-01" db="EMBL/GenBank/DDBJ databases">
        <title>Caligus Genome Assembly.</title>
        <authorList>
            <person name="Gallardo-Escarate C."/>
        </authorList>
    </citation>
    <scope>NUCLEOTIDE SEQUENCE [LARGE SCALE GENOMIC DNA]</scope>
</reference>
<keyword evidence="2 9" id="KW-0645">Protease</keyword>
<feature type="binding site" evidence="9">
    <location>
        <position position="129"/>
    </location>
    <ligand>
        <name>Zn(2+)</name>
        <dbReference type="ChEBI" id="CHEBI:29105"/>
        <note>catalytic</note>
    </ligand>
</feature>
<keyword evidence="5 9" id="KW-0862">Zinc</keyword>
<evidence type="ECO:0000256" key="1">
    <source>
        <dbReference type="ARBA" id="ARBA00002657"/>
    </source>
</evidence>